<dbReference type="GO" id="GO:0004222">
    <property type="term" value="F:metalloendopeptidase activity"/>
    <property type="evidence" value="ECO:0007669"/>
    <property type="project" value="InterPro"/>
</dbReference>
<evidence type="ECO:0000259" key="7">
    <source>
        <dbReference type="Pfam" id="PF01435"/>
    </source>
</evidence>
<dbReference type="Proteomes" id="UP000262802">
    <property type="component" value="Chromosome"/>
</dbReference>
<dbReference type="AlphaFoldDB" id="A0A3B7QZI6"/>
<evidence type="ECO:0000256" key="3">
    <source>
        <dbReference type="ARBA" id="ARBA00022801"/>
    </source>
</evidence>
<evidence type="ECO:0000256" key="2">
    <source>
        <dbReference type="ARBA" id="ARBA00022723"/>
    </source>
</evidence>
<protein>
    <submittedName>
        <fullName evidence="8">M48 family peptidase</fullName>
    </submittedName>
</protein>
<dbReference type="GO" id="GO:0051603">
    <property type="term" value="P:proteolysis involved in protein catabolic process"/>
    <property type="evidence" value="ECO:0007669"/>
    <property type="project" value="TreeGrafter"/>
</dbReference>
<keyword evidence="4 6" id="KW-0862">Zinc</keyword>
<dbReference type="Gene3D" id="3.30.2010.10">
    <property type="entry name" value="Metalloproteases ('zincins'), catalytic domain"/>
    <property type="match status" value="1"/>
</dbReference>
<comment type="similarity">
    <text evidence="6">Belongs to the peptidase M48 family.</text>
</comment>
<accession>A0A3B7QZI6</accession>
<keyword evidence="2" id="KW-0479">Metal-binding</keyword>
<keyword evidence="9" id="KW-1185">Reference proteome</keyword>
<dbReference type="InterPro" id="IPR001915">
    <property type="entry name" value="Peptidase_M48"/>
</dbReference>
<name>A0A3B7QZI6_9BACT</name>
<evidence type="ECO:0000256" key="1">
    <source>
        <dbReference type="ARBA" id="ARBA00022670"/>
    </source>
</evidence>
<proteinExistence type="inferred from homology"/>
<dbReference type="InterPro" id="IPR051156">
    <property type="entry name" value="Mito/Outer_Membr_Metalloprot"/>
</dbReference>
<keyword evidence="3 6" id="KW-0378">Hydrolase</keyword>
<dbReference type="EMBL" id="CP032317">
    <property type="protein sequence ID" value="AYA36420.1"/>
    <property type="molecule type" value="Genomic_DNA"/>
</dbReference>
<evidence type="ECO:0000256" key="6">
    <source>
        <dbReference type="RuleBase" id="RU003983"/>
    </source>
</evidence>
<reference evidence="8 9" key="1">
    <citation type="submission" date="2018-09" db="EMBL/GenBank/DDBJ databases">
        <title>Hymenobacter medium sp. nov., isolated from R2A medium.</title>
        <authorList>
            <person name="Yingchao G."/>
        </authorList>
    </citation>
    <scope>NUCLEOTIDE SEQUENCE [LARGE SCALE GENOMIC DNA]</scope>
    <source>
        <strain evidence="9">sh-6</strain>
    </source>
</reference>
<dbReference type="PANTHER" id="PTHR22726">
    <property type="entry name" value="METALLOENDOPEPTIDASE OMA1"/>
    <property type="match status" value="1"/>
</dbReference>
<dbReference type="Pfam" id="PF01435">
    <property type="entry name" value="Peptidase_M48"/>
    <property type="match status" value="1"/>
</dbReference>
<comment type="cofactor">
    <cofactor evidence="6">
        <name>Zn(2+)</name>
        <dbReference type="ChEBI" id="CHEBI:29105"/>
    </cofactor>
    <text evidence="6">Binds 1 zinc ion per subunit.</text>
</comment>
<dbReference type="GO" id="GO:0016020">
    <property type="term" value="C:membrane"/>
    <property type="evidence" value="ECO:0007669"/>
    <property type="project" value="TreeGrafter"/>
</dbReference>
<keyword evidence="5 6" id="KW-0482">Metalloprotease</keyword>
<dbReference type="PANTHER" id="PTHR22726:SF1">
    <property type="entry name" value="METALLOENDOPEPTIDASE OMA1, MITOCHONDRIAL"/>
    <property type="match status" value="1"/>
</dbReference>
<evidence type="ECO:0000313" key="8">
    <source>
        <dbReference type="EMBL" id="AYA36420.1"/>
    </source>
</evidence>
<dbReference type="RefSeq" id="WP_119444003.1">
    <property type="nucleotide sequence ID" value="NZ_CP032317.1"/>
</dbReference>
<keyword evidence="1 6" id="KW-0645">Protease</keyword>
<gene>
    <name evidence="8" type="ORF">D3Y59_04730</name>
</gene>
<organism evidence="8 9">
    <name type="scientific">Hymenobacter oligotrophus</name>
    <dbReference type="NCBI Taxonomy" id="2319843"/>
    <lineage>
        <taxon>Bacteria</taxon>
        <taxon>Pseudomonadati</taxon>
        <taxon>Bacteroidota</taxon>
        <taxon>Cytophagia</taxon>
        <taxon>Cytophagales</taxon>
        <taxon>Hymenobacteraceae</taxon>
        <taxon>Hymenobacter</taxon>
    </lineage>
</organism>
<dbReference type="OrthoDB" id="9810445at2"/>
<sequence>MRGGLRYIIALLVAGFSLITYYCKRQTNPVTGEVQHVNMTTEQEIALGLQAAPQMAQQYGGLHPDQQAQAAIDRIGAALVQASGAAQSPYKFNFHLLADENTINAFALPGGQIFLTAGLLRNMKTEGQVAGVLAHEVGHVIGRHSAEQLAKQQLTQGLAGAAGIAAYDPERPGSSIANAAVAAAIAKVVSLRFGREDELESDRLAVKYTAEAGYDPRSMIQVMQILEQAGGGGRGPEFLSTHPNPGNRVGVLEREIAEQFPSGIPAGLKP</sequence>
<evidence type="ECO:0000256" key="5">
    <source>
        <dbReference type="ARBA" id="ARBA00023049"/>
    </source>
</evidence>
<dbReference type="GO" id="GO:0046872">
    <property type="term" value="F:metal ion binding"/>
    <property type="evidence" value="ECO:0007669"/>
    <property type="project" value="UniProtKB-KW"/>
</dbReference>
<evidence type="ECO:0000313" key="9">
    <source>
        <dbReference type="Proteomes" id="UP000262802"/>
    </source>
</evidence>
<feature type="domain" description="Peptidase M48" evidence="7">
    <location>
        <begin position="67"/>
        <end position="254"/>
    </location>
</feature>
<evidence type="ECO:0000256" key="4">
    <source>
        <dbReference type="ARBA" id="ARBA00022833"/>
    </source>
</evidence>
<dbReference type="KEGG" id="hyh:D3Y59_04730"/>